<sequence>MARSLYFALILLSLIWGGSFFFIKILLPDFGPWTVAFLRSTFGLATITGVMLVLRKPFGFRAIPWVAMVIMALVNTAIPWALIGFSETRLTSSLASVLNATTPLWTLVVGVVFFRVATTRMQWAGMGIAFLGLLVLVGVSPTSLASVDLLGFTCMLAATLCYAVGTHLSKRLSGGLSMYQVTFGTLISAMAGSGLMALTLERDSLAPLASLPTLGAVIGLGVFGSGVAYILFYFMVQKGTPQFATTVTYLVPASAIIWGFTLLNEPVSWRLLAGLVFILGGVYLANRSSSRSARQATKRQESPTASDAGAGAGTEPDAAALPANPPR</sequence>
<evidence type="ECO:0000256" key="1">
    <source>
        <dbReference type="ARBA" id="ARBA00004127"/>
    </source>
</evidence>
<dbReference type="PANTHER" id="PTHR32322">
    <property type="entry name" value="INNER MEMBRANE TRANSPORTER"/>
    <property type="match status" value="1"/>
</dbReference>
<feature type="domain" description="EamA" evidence="8">
    <location>
        <begin position="150"/>
        <end position="286"/>
    </location>
</feature>
<feature type="transmembrane region" description="Helical" evidence="7">
    <location>
        <begin position="149"/>
        <end position="169"/>
    </location>
</feature>
<proteinExistence type="inferred from homology"/>
<evidence type="ECO:0000256" key="3">
    <source>
        <dbReference type="ARBA" id="ARBA00022692"/>
    </source>
</evidence>
<organism evidence="9 10">
    <name type="scientific">Paenibacillus mellifer</name>
    <dbReference type="NCBI Taxonomy" id="2937794"/>
    <lineage>
        <taxon>Bacteria</taxon>
        <taxon>Bacillati</taxon>
        <taxon>Bacillota</taxon>
        <taxon>Bacilli</taxon>
        <taxon>Bacillales</taxon>
        <taxon>Paenibacillaceae</taxon>
        <taxon>Paenibacillus</taxon>
    </lineage>
</organism>
<keyword evidence="3 7" id="KW-0812">Transmembrane</keyword>
<evidence type="ECO:0000256" key="6">
    <source>
        <dbReference type="SAM" id="MobiDB-lite"/>
    </source>
</evidence>
<dbReference type="PANTHER" id="PTHR32322:SF9">
    <property type="entry name" value="AMINO-ACID METABOLITE EFFLUX PUMP-RELATED"/>
    <property type="match status" value="1"/>
</dbReference>
<dbReference type="AlphaFoldDB" id="A0A9X2BS89"/>
<feature type="transmembrane region" description="Helical" evidence="7">
    <location>
        <begin position="212"/>
        <end position="236"/>
    </location>
</feature>
<dbReference type="EMBL" id="JALPRK010000003">
    <property type="protein sequence ID" value="MCK8486501.1"/>
    <property type="molecule type" value="Genomic_DNA"/>
</dbReference>
<dbReference type="Proteomes" id="UP001139534">
    <property type="component" value="Unassembled WGS sequence"/>
</dbReference>
<feature type="transmembrane region" description="Helical" evidence="7">
    <location>
        <begin position="267"/>
        <end position="285"/>
    </location>
</feature>
<comment type="subcellular location">
    <subcellularLocation>
        <location evidence="1">Endomembrane system</location>
        <topology evidence="1">Multi-pass membrane protein</topology>
    </subcellularLocation>
</comment>
<gene>
    <name evidence="9" type="ORF">M0651_04850</name>
</gene>
<dbReference type="PRINTS" id="PR00173">
    <property type="entry name" value="EDTRNSPORT"/>
</dbReference>
<feature type="transmembrane region" description="Helical" evidence="7">
    <location>
        <begin position="123"/>
        <end position="143"/>
    </location>
</feature>
<evidence type="ECO:0000313" key="9">
    <source>
        <dbReference type="EMBL" id="MCK8486501.1"/>
    </source>
</evidence>
<name>A0A9X2BS89_9BACL</name>
<keyword evidence="4 7" id="KW-1133">Transmembrane helix</keyword>
<evidence type="ECO:0000256" key="5">
    <source>
        <dbReference type="ARBA" id="ARBA00023136"/>
    </source>
</evidence>
<dbReference type="GO" id="GO:0016020">
    <property type="term" value="C:membrane"/>
    <property type="evidence" value="ECO:0007669"/>
    <property type="project" value="UniProtKB-SubCell"/>
</dbReference>
<feature type="transmembrane region" description="Helical" evidence="7">
    <location>
        <begin position="97"/>
        <end position="116"/>
    </location>
</feature>
<dbReference type="InterPro" id="IPR037185">
    <property type="entry name" value="EmrE-like"/>
</dbReference>
<dbReference type="RefSeq" id="WP_248550719.1">
    <property type="nucleotide sequence ID" value="NZ_JALPRK010000003.1"/>
</dbReference>
<comment type="similarity">
    <text evidence="2">Belongs to the EamA transporter family.</text>
</comment>
<evidence type="ECO:0000256" key="7">
    <source>
        <dbReference type="SAM" id="Phobius"/>
    </source>
</evidence>
<feature type="region of interest" description="Disordered" evidence="6">
    <location>
        <begin position="289"/>
        <end position="327"/>
    </location>
</feature>
<feature type="transmembrane region" description="Helical" evidence="7">
    <location>
        <begin position="181"/>
        <end position="200"/>
    </location>
</feature>
<reference evidence="9" key="1">
    <citation type="submission" date="2022-04" db="EMBL/GenBank/DDBJ databases">
        <authorList>
            <person name="Seo M.-J."/>
        </authorList>
    </citation>
    <scope>NUCLEOTIDE SEQUENCE</scope>
    <source>
        <strain evidence="9">MBLB2552</strain>
    </source>
</reference>
<keyword evidence="5 7" id="KW-0472">Membrane</keyword>
<feature type="transmembrane region" description="Helical" evidence="7">
    <location>
        <begin position="66"/>
        <end position="85"/>
    </location>
</feature>
<accession>A0A9X2BS89</accession>
<evidence type="ECO:0000259" key="8">
    <source>
        <dbReference type="Pfam" id="PF00892"/>
    </source>
</evidence>
<feature type="transmembrane region" description="Helical" evidence="7">
    <location>
        <begin position="7"/>
        <end position="27"/>
    </location>
</feature>
<feature type="transmembrane region" description="Helical" evidence="7">
    <location>
        <begin position="243"/>
        <end position="261"/>
    </location>
</feature>
<dbReference type="InterPro" id="IPR050638">
    <property type="entry name" value="AA-Vitamin_Transporters"/>
</dbReference>
<feature type="transmembrane region" description="Helical" evidence="7">
    <location>
        <begin position="33"/>
        <end position="54"/>
    </location>
</feature>
<comment type="caution">
    <text evidence="9">The sequence shown here is derived from an EMBL/GenBank/DDBJ whole genome shotgun (WGS) entry which is preliminary data.</text>
</comment>
<dbReference type="SUPFAM" id="SSF103481">
    <property type="entry name" value="Multidrug resistance efflux transporter EmrE"/>
    <property type="match status" value="2"/>
</dbReference>
<evidence type="ECO:0000313" key="10">
    <source>
        <dbReference type="Proteomes" id="UP001139534"/>
    </source>
</evidence>
<evidence type="ECO:0000256" key="4">
    <source>
        <dbReference type="ARBA" id="ARBA00022989"/>
    </source>
</evidence>
<protein>
    <submittedName>
        <fullName evidence="9">DMT family transporter</fullName>
    </submittedName>
</protein>
<dbReference type="InterPro" id="IPR000620">
    <property type="entry name" value="EamA_dom"/>
</dbReference>
<keyword evidence="10" id="KW-1185">Reference proteome</keyword>
<evidence type="ECO:0000256" key="2">
    <source>
        <dbReference type="ARBA" id="ARBA00007362"/>
    </source>
</evidence>
<feature type="domain" description="EamA" evidence="8">
    <location>
        <begin position="6"/>
        <end position="137"/>
    </location>
</feature>
<dbReference type="Pfam" id="PF00892">
    <property type="entry name" value="EamA"/>
    <property type="match status" value="2"/>
</dbReference>